<reference evidence="6 7" key="1">
    <citation type="journal article" date="2005" name="Nucleic Acids Res.">
        <title>Genomic blueprint of Hahella chejuensis, a marine microbe producing an algicidal agent.</title>
        <authorList>
            <person name="Jeong H."/>
            <person name="Yim J.H."/>
            <person name="Lee C."/>
            <person name="Choi S.-H."/>
            <person name="Park Y.K."/>
            <person name="Yoon S.H."/>
            <person name="Hur C.-G."/>
            <person name="Kang H.-Y."/>
            <person name="Kim D."/>
            <person name="Lee H.H."/>
            <person name="Park K.H."/>
            <person name="Park S.-H."/>
            <person name="Park H.-S."/>
            <person name="Lee H.K."/>
            <person name="Oh T.K."/>
            <person name="Kim J.F."/>
        </authorList>
    </citation>
    <scope>NUCLEOTIDE SEQUENCE [LARGE SCALE GENOMIC DNA]</scope>
    <source>
        <strain evidence="6 7">KCTC 2396</strain>
    </source>
</reference>
<dbReference type="InterPro" id="IPR058163">
    <property type="entry name" value="LysR-type_TF_proteobact-type"/>
</dbReference>
<evidence type="ECO:0000256" key="3">
    <source>
        <dbReference type="ARBA" id="ARBA00023125"/>
    </source>
</evidence>
<evidence type="ECO:0000313" key="6">
    <source>
        <dbReference type="EMBL" id="ABC29748.1"/>
    </source>
</evidence>
<dbReference type="PRINTS" id="PR00039">
    <property type="entry name" value="HTHLYSR"/>
</dbReference>
<comment type="similarity">
    <text evidence="1">Belongs to the LysR transcriptional regulatory family.</text>
</comment>
<accession>Q2SHX6</accession>
<dbReference type="SUPFAM" id="SSF53850">
    <property type="entry name" value="Periplasmic binding protein-like II"/>
    <property type="match status" value="1"/>
</dbReference>
<dbReference type="STRING" id="349521.HCH_02979"/>
<dbReference type="InterPro" id="IPR036388">
    <property type="entry name" value="WH-like_DNA-bd_sf"/>
</dbReference>
<gene>
    <name evidence="6" type="ordered locus">HCH_02979</name>
</gene>
<evidence type="ECO:0000256" key="4">
    <source>
        <dbReference type="ARBA" id="ARBA00023163"/>
    </source>
</evidence>
<evidence type="ECO:0000256" key="2">
    <source>
        <dbReference type="ARBA" id="ARBA00023015"/>
    </source>
</evidence>
<dbReference type="Pfam" id="PF03466">
    <property type="entry name" value="LysR_substrate"/>
    <property type="match status" value="1"/>
</dbReference>
<dbReference type="EMBL" id="CP000155">
    <property type="protein sequence ID" value="ABC29748.1"/>
    <property type="molecule type" value="Genomic_DNA"/>
</dbReference>
<sequence length="298" mass="33108">MSGLGARTFSTLIYFEACGRLLSFSEAARELYVTTGAVSQQIRKLEEQLGIKLFERRPSGIRLTAKGSELLTVTRQSIDAIRLTVDRLQTSTNDSAVRLTSTPSFVFKWLIPMLKEFNLSHPDIKIETYAEAALLNLSTASFDLAIDYSAGEYQNFDATLLVEEILLPVISPEYMKGANWQDPNIWDSVSLLHDAMPWPDSPRDAEWRYWLDQSGLPDAPSQQGHYFNRSDMAIAAADAGLGVALARGSLVKEELANGRLIAPLPAMPSCCNYYLITHKGKAVSRNVSELKDWLLSKA</sequence>
<keyword evidence="2" id="KW-0805">Transcription regulation</keyword>
<keyword evidence="4" id="KW-0804">Transcription</keyword>
<dbReference type="PANTHER" id="PTHR30537:SF32">
    <property type="entry name" value="HTH-TYPE TRANSCRIPTIONAL REGULATOR DSDC"/>
    <property type="match status" value="1"/>
</dbReference>
<evidence type="ECO:0000259" key="5">
    <source>
        <dbReference type="PROSITE" id="PS50931"/>
    </source>
</evidence>
<dbReference type="GO" id="GO:0003700">
    <property type="term" value="F:DNA-binding transcription factor activity"/>
    <property type="evidence" value="ECO:0007669"/>
    <property type="project" value="InterPro"/>
</dbReference>
<dbReference type="InterPro" id="IPR005119">
    <property type="entry name" value="LysR_subst-bd"/>
</dbReference>
<dbReference type="GO" id="GO:0006351">
    <property type="term" value="P:DNA-templated transcription"/>
    <property type="evidence" value="ECO:0007669"/>
    <property type="project" value="TreeGrafter"/>
</dbReference>
<protein>
    <submittedName>
        <fullName evidence="6">Transcriptional regulator</fullName>
    </submittedName>
</protein>
<keyword evidence="7" id="KW-1185">Reference proteome</keyword>
<organism evidence="6 7">
    <name type="scientific">Hahella chejuensis (strain KCTC 2396)</name>
    <dbReference type="NCBI Taxonomy" id="349521"/>
    <lineage>
        <taxon>Bacteria</taxon>
        <taxon>Pseudomonadati</taxon>
        <taxon>Pseudomonadota</taxon>
        <taxon>Gammaproteobacteria</taxon>
        <taxon>Oceanospirillales</taxon>
        <taxon>Hahellaceae</taxon>
        <taxon>Hahella</taxon>
    </lineage>
</organism>
<dbReference type="AlphaFoldDB" id="Q2SHX6"/>
<dbReference type="eggNOG" id="COG0583">
    <property type="taxonomic scope" value="Bacteria"/>
</dbReference>
<dbReference type="RefSeq" id="WP_011396817.1">
    <property type="nucleotide sequence ID" value="NC_007645.1"/>
</dbReference>
<dbReference type="InterPro" id="IPR036390">
    <property type="entry name" value="WH_DNA-bd_sf"/>
</dbReference>
<evidence type="ECO:0000313" key="7">
    <source>
        <dbReference type="Proteomes" id="UP000000238"/>
    </source>
</evidence>
<dbReference type="Gene3D" id="1.10.10.10">
    <property type="entry name" value="Winged helix-like DNA-binding domain superfamily/Winged helix DNA-binding domain"/>
    <property type="match status" value="1"/>
</dbReference>
<evidence type="ECO:0000256" key="1">
    <source>
        <dbReference type="ARBA" id="ARBA00009437"/>
    </source>
</evidence>
<dbReference type="OrthoDB" id="6787458at2"/>
<dbReference type="HOGENOM" id="CLU_039613_37_0_6"/>
<dbReference type="CDD" id="cd08432">
    <property type="entry name" value="PBP2_GcdR_TrpI_HvrB_AmpR_like"/>
    <property type="match status" value="1"/>
</dbReference>
<dbReference type="GO" id="GO:0043565">
    <property type="term" value="F:sequence-specific DNA binding"/>
    <property type="evidence" value="ECO:0007669"/>
    <property type="project" value="TreeGrafter"/>
</dbReference>
<dbReference type="SUPFAM" id="SSF46785">
    <property type="entry name" value="Winged helix' DNA-binding domain"/>
    <property type="match status" value="1"/>
</dbReference>
<name>Q2SHX6_HAHCH</name>
<feature type="domain" description="HTH lysR-type" evidence="5">
    <location>
        <begin position="12"/>
        <end position="64"/>
    </location>
</feature>
<proteinExistence type="inferred from homology"/>
<dbReference type="Pfam" id="PF00126">
    <property type="entry name" value="HTH_1"/>
    <property type="match status" value="1"/>
</dbReference>
<keyword evidence="3" id="KW-0238">DNA-binding</keyword>
<dbReference type="Gene3D" id="3.40.190.10">
    <property type="entry name" value="Periplasmic binding protein-like II"/>
    <property type="match status" value="2"/>
</dbReference>
<dbReference type="InterPro" id="IPR000847">
    <property type="entry name" value="LysR_HTH_N"/>
</dbReference>
<dbReference type="PANTHER" id="PTHR30537">
    <property type="entry name" value="HTH-TYPE TRANSCRIPTIONAL REGULATOR"/>
    <property type="match status" value="1"/>
</dbReference>
<dbReference type="Proteomes" id="UP000000238">
    <property type="component" value="Chromosome"/>
</dbReference>
<dbReference type="KEGG" id="hch:HCH_02979"/>
<dbReference type="PROSITE" id="PS50931">
    <property type="entry name" value="HTH_LYSR"/>
    <property type="match status" value="1"/>
</dbReference>